<feature type="transmembrane region" description="Helical" evidence="13">
    <location>
        <begin position="12"/>
        <end position="31"/>
    </location>
</feature>
<dbReference type="Gene3D" id="3.30.565.10">
    <property type="entry name" value="Histidine kinase-like ATPase, C-terminal domain"/>
    <property type="match status" value="1"/>
</dbReference>
<organism evidence="16 17">
    <name type="scientific">Dyella caseinilytica</name>
    <dbReference type="NCBI Taxonomy" id="1849581"/>
    <lineage>
        <taxon>Bacteria</taxon>
        <taxon>Pseudomonadati</taxon>
        <taxon>Pseudomonadota</taxon>
        <taxon>Gammaproteobacteria</taxon>
        <taxon>Lysobacterales</taxon>
        <taxon>Rhodanobacteraceae</taxon>
        <taxon>Dyella</taxon>
    </lineage>
</organism>
<sequence length="405" mass="44656">MRSLQWRMLAGLGLVVALVWSISIAMLISYLNAGPSTAWRGNLGALSDTLVKALPREWVRVHEPSEAQGVRGIAPQSTRISEEKALAAHPQRVVQPNNDVGGMLTAMLLNTIELAVVGVVMWWIVVASLRPLRALSEDIARRKAFDSEPLLIDQVPDELRPLILAFNSLLRRVDTAMRAERQFIADAAHELRTPLAALHMQGEVGLRADTVERKNEALKKLLVVSHRTHRLAEQLLDLARLDAGLHATGLHYTDLLDLSRHVISEFSIQAGARGTRLLLSGASCLVKCDLDEIGILLRNLIDNAIRHGRDFGTVEIRCGYIIRENGRHPLLEVRDNGPGVPEEERTAIFNRFYRAKDVEVRGSGIGLSLVASIARLHDAVIETGQGKNGQGFLIRFIFPAETLGS</sequence>
<evidence type="ECO:0000256" key="12">
    <source>
        <dbReference type="ARBA" id="ARBA00023136"/>
    </source>
</evidence>
<feature type="domain" description="Histidine kinase" evidence="14">
    <location>
        <begin position="186"/>
        <end position="402"/>
    </location>
</feature>
<feature type="domain" description="HAMP" evidence="15">
    <location>
        <begin position="129"/>
        <end position="178"/>
    </location>
</feature>
<dbReference type="InterPro" id="IPR004358">
    <property type="entry name" value="Sig_transdc_His_kin-like_C"/>
</dbReference>
<keyword evidence="7" id="KW-0547">Nucleotide-binding</keyword>
<reference evidence="16 17" key="1">
    <citation type="submission" date="2020-10" db="EMBL/GenBank/DDBJ databases">
        <title>Phylogeny of dyella-like bacteria.</title>
        <authorList>
            <person name="Fu J."/>
        </authorList>
    </citation>
    <scope>NUCLEOTIDE SEQUENCE [LARGE SCALE GENOMIC DNA]</scope>
    <source>
        <strain evidence="16 17">DHOB09</strain>
    </source>
</reference>
<dbReference type="SUPFAM" id="SSF47384">
    <property type="entry name" value="Homodimeric domain of signal transducing histidine kinase"/>
    <property type="match status" value="1"/>
</dbReference>
<accession>A0ABX7H0C0</accession>
<evidence type="ECO:0000256" key="3">
    <source>
        <dbReference type="ARBA" id="ARBA00012438"/>
    </source>
</evidence>
<dbReference type="InterPro" id="IPR003661">
    <property type="entry name" value="HisK_dim/P_dom"/>
</dbReference>
<evidence type="ECO:0000313" key="17">
    <source>
        <dbReference type="Proteomes" id="UP000663181"/>
    </source>
</evidence>
<dbReference type="Proteomes" id="UP000663181">
    <property type="component" value="Chromosome"/>
</dbReference>
<dbReference type="Pfam" id="PF02518">
    <property type="entry name" value="HATPase_c"/>
    <property type="match status" value="1"/>
</dbReference>
<dbReference type="Pfam" id="PF00512">
    <property type="entry name" value="HisKA"/>
    <property type="match status" value="1"/>
</dbReference>
<evidence type="ECO:0000256" key="5">
    <source>
        <dbReference type="ARBA" id="ARBA00022679"/>
    </source>
</evidence>
<proteinExistence type="predicted"/>
<dbReference type="PANTHER" id="PTHR45436:SF14">
    <property type="entry name" value="SENSOR PROTEIN QSEC"/>
    <property type="match status" value="1"/>
</dbReference>
<evidence type="ECO:0000256" key="10">
    <source>
        <dbReference type="ARBA" id="ARBA00022989"/>
    </source>
</evidence>
<evidence type="ECO:0000256" key="11">
    <source>
        <dbReference type="ARBA" id="ARBA00023012"/>
    </source>
</evidence>
<dbReference type="PROSITE" id="PS50885">
    <property type="entry name" value="HAMP"/>
    <property type="match status" value="1"/>
</dbReference>
<protein>
    <recommendedName>
        <fullName evidence="3">histidine kinase</fullName>
        <ecNumber evidence="3">2.7.13.3</ecNumber>
    </recommendedName>
</protein>
<dbReference type="InterPro" id="IPR036890">
    <property type="entry name" value="HATPase_C_sf"/>
</dbReference>
<dbReference type="CDD" id="cd00082">
    <property type="entry name" value="HisKA"/>
    <property type="match status" value="1"/>
</dbReference>
<dbReference type="SMART" id="SM00388">
    <property type="entry name" value="HisKA"/>
    <property type="match status" value="1"/>
</dbReference>
<evidence type="ECO:0000256" key="7">
    <source>
        <dbReference type="ARBA" id="ARBA00022741"/>
    </source>
</evidence>
<keyword evidence="17" id="KW-1185">Reference proteome</keyword>
<dbReference type="PANTHER" id="PTHR45436">
    <property type="entry name" value="SENSOR HISTIDINE KINASE YKOH"/>
    <property type="match status" value="1"/>
</dbReference>
<evidence type="ECO:0000313" key="16">
    <source>
        <dbReference type="EMBL" id="QRN55638.1"/>
    </source>
</evidence>
<dbReference type="InterPro" id="IPR005467">
    <property type="entry name" value="His_kinase_dom"/>
</dbReference>
<evidence type="ECO:0000256" key="9">
    <source>
        <dbReference type="ARBA" id="ARBA00022840"/>
    </source>
</evidence>
<dbReference type="InterPro" id="IPR003594">
    <property type="entry name" value="HATPase_dom"/>
</dbReference>
<feature type="transmembrane region" description="Helical" evidence="13">
    <location>
        <begin position="103"/>
        <end position="126"/>
    </location>
</feature>
<keyword evidence="4" id="KW-0597">Phosphoprotein</keyword>
<keyword evidence="12 13" id="KW-0472">Membrane</keyword>
<dbReference type="EMBL" id="CP064030">
    <property type="protein sequence ID" value="QRN55638.1"/>
    <property type="molecule type" value="Genomic_DNA"/>
</dbReference>
<keyword evidence="8 16" id="KW-0418">Kinase</keyword>
<dbReference type="GO" id="GO:0016301">
    <property type="term" value="F:kinase activity"/>
    <property type="evidence" value="ECO:0007669"/>
    <property type="project" value="UniProtKB-KW"/>
</dbReference>
<dbReference type="CDD" id="cd00075">
    <property type="entry name" value="HATPase"/>
    <property type="match status" value="1"/>
</dbReference>
<evidence type="ECO:0000256" key="1">
    <source>
        <dbReference type="ARBA" id="ARBA00000085"/>
    </source>
</evidence>
<evidence type="ECO:0000259" key="14">
    <source>
        <dbReference type="PROSITE" id="PS50109"/>
    </source>
</evidence>
<keyword evidence="10 13" id="KW-1133">Transmembrane helix</keyword>
<gene>
    <name evidence="16" type="ORF">ISN74_10105</name>
</gene>
<dbReference type="EC" id="2.7.13.3" evidence="3"/>
<dbReference type="InterPro" id="IPR003660">
    <property type="entry name" value="HAMP_dom"/>
</dbReference>
<evidence type="ECO:0000256" key="13">
    <source>
        <dbReference type="SAM" id="Phobius"/>
    </source>
</evidence>
<evidence type="ECO:0000256" key="6">
    <source>
        <dbReference type="ARBA" id="ARBA00022692"/>
    </source>
</evidence>
<dbReference type="PRINTS" id="PR00344">
    <property type="entry name" value="BCTRLSENSOR"/>
</dbReference>
<dbReference type="InterPro" id="IPR050428">
    <property type="entry name" value="TCS_sensor_his_kinase"/>
</dbReference>
<keyword evidence="5" id="KW-0808">Transferase</keyword>
<comment type="subcellular location">
    <subcellularLocation>
        <location evidence="2">Membrane</location>
        <topology evidence="2">Multi-pass membrane protein</topology>
    </subcellularLocation>
</comment>
<evidence type="ECO:0000256" key="8">
    <source>
        <dbReference type="ARBA" id="ARBA00022777"/>
    </source>
</evidence>
<dbReference type="SUPFAM" id="SSF55874">
    <property type="entry name" value="ATPase domain of HSP90 chaperone/DNA topoisomerase II/histidine kinase"/>
    <property type="match status" value="1"/>
</dbReference>
<comment type="catalytic activity">
    <reaction evidence="1">
        <text>ATP + protein L-histidine = ADP + protein N-phospho-L-histidine.</text>
        <dbReference type="EC" id="2.7.13.3"/>
    </reaction>
</comment>
<dbReference type="RefSeq" id="WP_188799204.1">
    <property type="nucleotide sequence ID" value="NZ_BMIZ01000001.1"/>
</dbReference>
<name>A0ABX7H0C0_9GAMM</name>
<keyword evidence="6 13" id="KW-0812">Transmembrane</keyword>
<dbReference type="PROSITE" id="PS50109">
    <property type="entry name" value="HIS_KIN"/>
    <property type="match status" value="1"/>
</dbReference>
<dbReference type="Gene3D" id="1.10.287.130">
    <property type="match status" value="1"/>
</dbReference>
<evidence type="ECO:0000256" key="4">
    <source>
        <dbReference type="ARBA" id="ARBA00022553"/>
    </source>
</evidence>
<evidence type="ECO:0000256" key="2">
    <source>
        <dbReference type="ARBA" id="ARBA00004141"/>
    </source>
</evidence>
<evidence type="ECO:0000259" key="15">
    <source>
        <dbReference type="PROSITE" id="PS50885"/>
    </source>
</evidence>
<dbReference type="InterPro" id="IPR036097">
    <property type="entry name" value="HisK_dim/P_sf"/>
</dbReference>
<dbReference type="SMART" id="SM00387">
    <property type="entry name" value="HATPase_c"/>
    <property type="match status" value="1"/>
</dbReference>
<keyword evidence="11" id="KW-0902">Two-component regulatory system</keyword>
<keyword evidence="9" id="KW-0067">ATP-binding</keyword>